<evidence type="ECO:0000313" key="2">
    <source>
        <dbReference type="Proteomes" id="UP000821853"/>
    </source>
</evidence>
<evidence type="ECO:0000313" key="1">
    <source>
        <dbReference type="EMBL" id="KAH9364746.1"/>
    </source>
</evidence>
<dbReference type="EMBL" id="JABSTR010000002">
    <property type="protein sequence ID" value="KAH9364746.1"/>
    <property type="molecule type" value="Genomic_DNA"/>
</dbReference>
<name>A0A9J6FNJ1_HAELO</name>
<dbReference type="Proteomes" id="UP000821853">
    <property type="component" value="Chromosome 10"/>
</dbReference>
<protein>
    <submittedName>
        <fullName evidence="1">Uncharacterized protein</fullName>
    </submittedName>
</protein>
<comment type="caution">
    <text evidence="1">The sequence shown here is derived from an EMBL/GenBank/DDBJ whole genome shotgun (WGS) entry which is preliminary data.</text>
</comment>
<dbReference type="OrthoDB" id="8063823at2759"/>
<dbReference type="VEuPathDB" id="VectorBase:HLOH_063632"/>
<dbReference type="AlphaFoldDB" id="A0A9J6FNJ1"/>
<sequence>MEPAGKEKKINIMDTKFYIGNVDIPVATTEGTWKYLGLSFSVRGVEGKPLCSTLKEYLDMIGRAPLKPQQRLVVLCQYLLPELHHVLILGPISAKILTRLDRAVRVAVRLWLRFAA</sequence>
<proteinExistence type="predicted"/>
<organism evidence="1 2">
    <name type="scientific">Haemaphysalis longicornis</name>
    <name type="common">Bush tick</name>
    <dbReference type="NCBI Taxonomy" id="44386"/>
    <lineage>
        <taxon>Eukaryota</taxon>
        <taxon>Metazoa</taxon>
        <taxon>Ecdysozoa</taxon>
        <taxon>Arthropoda</taxon>
        <taxon>Chelicerata</taxon>
        <taxon>Arachnida</taxon>
        <taxon>Acari</taxon>
        <taxon>Parasitiformes</taxon>
        <taxon>Ixodida</taxon>
        <taxon>Ixodoidea</taxon>
        <taxon>Ixodidae</taxon>
        <taxon>Haemaphysalinae</taxon>
        <taxon>Haemaphysalis</taxon>
    </lineage>
</organism>
<reference evidence="1 2" key="1">
    <citation type="journal article" date="2020" name="Cell">
        <title>Large-Scale Comparative Analyses of Tick Genomes Elucidate Their Genetic Diversity and Vector Capacities.</title>
        <authorList>
            <consortium name="Tick Genome and Microbiome Consortium (TIGMIC)"/>
            <person name="Jia N."/>
            <person name="Wang J."/>
            <person name="Shi W."/>
            <person name="Du L."/>
            <person name="Sun Y."/>
            <person name="Zhan W."/>
            <person name="Jiang J.F."/>
            <person name="Wang Q."/>
            <person name="Zhang B."/>
            <person name="Ji P."/>
            <person name="Bell-Sakyi L."/>
            <person name="Cui X.M."/>
            <person name="Yuan T.T."/>
            <person name="Jiang B.G."/>
            <person name="Yang W.F."/>
            <person name="Lam T.T."/>
            <person name="Chang Q.C."/>
            <person name="Ding S.J."/>
            <person name="Wang X.J."/>
            <person name="Zhu J.G."/>
            <person name="Ruan X.D."/>
            <person name="Zhao L."/>
            <person name="Wei J.T."/>
            <person name="Ye R.Z."/>
            <person name="Que T.C."/>
            <person name="Du C.H."/>
            <person name="Zhou Y.H."/>
            <person name="Cheng J.X."/>
            <person name="Dai P.F."/>
            <person name="Guo W.B."/>
            <person name="Han X.H."/>
            <person name="Huang E.J."/>
            <person name="Li L.F."/>
            <person name="Wei W."/>
            <person name="Gao Y.C."/>
            <person name="Liu J.Z."/>
            <person name="Shao H.Z."/>
            <person name="Wang X."/>
            <person name="Wang C.C."/>
            <person name="Yang T.C."/>
            <person name="Huo Q.B."/>
            <person name="Li W."/>
            <person name="Chen H.Y."/>
            <person name="Chen S.E."/>
            <person name="Zhou L.G."/>
            <person name="Ni X.B."/>
            <person name="Tian J.H."/>
            <person name="Sheng Y."/>
            <person name="Liu T."/>
            <person name="Pan Y.S."/>
            <person name="Xia L.Y."/>
            <person name="Li J."/>
            <person name="Zhao F."/>
            <person name="Cao W.C."/>
        </authorList>
    </citation>
    <scope>NUCLEOTIDE SEQUENCE [LARGE SCALE GENOMIC DNA]</scope>
    <source>
        <strain evidence="1">HaeL-2018</strain>
    </source>
</reference>
<accession>A0A9J6FNJ1</accession>
<keyword evidence="2" id="KW-1185">Reference proteome</keyword>
<gene>
    <name evidence="1" type="ORF">HPB48_014879</name>
</gene>